<feature type="region of interest" description="Disordered" evidence="1">
    <location>
        <begin position="1"/>
        <end position="42"/>
    </location>
</feature>
<organism evidence="2 3">
    <name type="scientific">Ensete ventricosum</name>
    <name type="common">Abyssinian banana</name>
    <name type="synonym">Musa ensete</name>
    <dbReference type="NCBI Taxonomy" id="4639"/>
    <lineage>
        <taxon>Eukaryota</taxon>
        <taxon>Viridiplantae</taxon>
        <taxon>Streptophyta</taxon>
        <taxon>Embryophyta</taxon>
        <taxon>Tracheophyta</taxon>
        <taxon>Spermatophyta</taxon>
        <taxon>Magnoliopsida</taxon>
        <taxon>Liliopsida</taxon>
        <taxon>Zingiberales</taxon>
        <taxon>Musaceae</taxon>
        <taxon>Ensete</taxon>
    </lineage>
</organism>
<evidence type="ECO:0000313" key="3">
    <source>
        <dbReference type="Proteomes" id="UP000287651"/>
    </source>
</evidence>
<comment type="caution">
    <text evidence="2">The sequence shown here is derived from an EMBL/GenBank/DDBJ whole genome shotgun (WGS) entry which is preliminary data.</text>
</comment>
<proteinExistence type="predicted"/>
<protein>
    <submittedName>
        <fullName evidence="2">Uncharacterized protein</fullName>
    </submittedName>
</protein>
<sequence>MSATNPHSPRVDPLETRCPGPKVRSRSKSTSSSEGQPWVMTAPWRARSMHDLRLAHDEDLDITFKSGGEEYPCNYDALVISI</sequence>
<name>A0A426Z1I1_ENSVE</name>
<evidence type="ECO:0000313" key="2">
    <source>
        <dbReference type="EMBL" id="RRT57818.1"/>
    </source>
</evidence>
<dbReference type="Proteomes" id="UP000287651">
    <property type="component" value="Unassembled WGS sequence"/>
</dbReference>
<dbReference type="EMBL" id="AMZH03008987">
    <property type="protein sequence ID" value="RRT57818.1"/>
    <property type="molecule type" value="Genomic_DNA"/>
</dbReference>
<gene>
    <name evidence="2" type="ORF">B296_00003526</name>
</gene>
<accession>A0A426Z1I1</accession>
<dbReference type="AlphaFoldDB" id="A0A426Z1I1"/>
<reference evidence="2 3" key="1">
    <citation type="journal article" date="2014" name="Agronomy (Basel)">
        <title>A Draft Genome Sequence for Ensete ventricosum, the Drought-Tolerant Tree Against Hunger.</title>
        <authorList>
            <person name="Harrison J."/>
            <person name="Moore K.A."/>
            <person name="Paszkiewicz K."/>
            <person name="Jones T."/>
            <person name="Grant M."/>
            <person name="Ambacheew D."/>
            <person name="Muzemil S."/>
            <person name="Studholme D.J."/>
        </authorList>
    </citation>
    <scope>NUCLEOTIDE SEQUENCE [LARGE SCALE GENOMIC DNA]</scope>
</reference>
<evidence type="ECO:0000256" key="1">
    <source>
        <dbReference type="SAM" id="MobiDB-lite"/>
    </source>
</evidence>